<dbReference type="Proteomes" id="UP000285310">
    <property type="component" value="Unassembled WGS sequence"/>
</dbReference>
<organism evidence="2 3">
    <name type="scientific">Salinisphaera japonica YTM-1</name>
    <dbReference type="NCBI Taxonomy" id="1209778"/>
    <lineage>
        <taxon>Bacteria</taxon>
        <taxon>Pseudomonadati</taxon>
        <taxon>Pseudomonadota</taxon>
        <taxon>Gammaproteobacteria</taxon>
        <taxon>Salinisphaerales</taxon>
        <taxon>Salinisphaeraceae</taxon>
        <taxon>Salinisphaera</taxon>
    </lineage>
</organism>
<proteinExistence type="predicted"/>
<keyword evidence="3" id="KW-1185">Reference proteome</keyword>
<dbReference type="OrthoDB" id="5295350at2"/>
<dbReference type="Pfam" id="PF04307">
    <property type="entry name" value="YdjM"/>
    <property type="match status" value="1"/>
</dbReference>
<dbReference type="InterPro" id="IPR007404">
    <property type="entry name" value="YdjM-like"/>
</dbReference>
<dbReference type="RefSeq" id="WP_123656808.1">
    <property type="nucleotide sequence ID" value="NZ_AYKG01000001.1"/>
</dbReference>
<feature type="transmembrane region" description="Helical" evidence="1">
    <location>
        <begin position="117"/>
        <end position="135"/>
    </location>
</feature>
<gene>
    <name evidence="2" type="ORF">SAJA_01195</name>
</gene>
<dbReference type="InParanoid" id="A0A423Q2I2"/>
<dbReference type="EMBL" id="AYKG01000001">
    <property type="protein sequence ID" value="ROO32866.1"/>
    <property type="molecule type" value="Genomic_DNA"/>
</dbReference>
<evidence type="ECO:0000256" key="1">
    <source>
        <dbReference type="SAM" id="Phobius"/>
    </source>
</evidence>
<keyword evidence="1" id="KW-0812">Transmembrane</keyword>
<evidence type="ECO:0000313" key="2">
    <source>
        <dbReference type="EMBL" id="ROO32866.1"/>
    </source>
</evidence>
<evidence type="ECO:0000313" key="3">
    <source>
        <dbReference type="Proteomes" id="UP000285310"/>
    </source>
</evidence>
<evidence type="ECO:0008006" key="4">
    <source>
        <dbReference type="Google" id="ProtNLM"/>
    </source>
</evidence>
<accession>A0A423Q2I2</accession>
<protein>
    <recommendedName>
        <fullName evidence="4">Metal-dependent hydrolase</fullName>
    </recommendedName>
</protein>
<keyword evidence="1" id="KW-1133">Transmembrane helix</keyword>
<feature type="transmembrane region" description="Helical" evidence="1">
    <location>
        <begin position="57"/>
        <end position="73"/>
    </location>
</feature>
<feature type="transmembrane region" description="Helical" evidence="1">
    <location>
        <begin position="188"/>
        <end position="205"/>
    </location>
</feature>
<sequence length="244" mass="26023">MANFRTHISVAAGIGAAATSYGLYIGLWPLAHAPSLVLLTALGGVMPDIDADKSRSVRLIFTVLAIVAAFIALSIGRAYFSMAVVLCVALGLYVGIRDAVSVIFRLTTRHRASWHSLLASGGISAATAALSYHFFAQGPRLAWIDGGAMCLGMLIHLALDECFSIDLEGARLKRSFGTALKFFDYRRPVATTLMAGAVVALWPWLPPWPYASDMPAARCIKPVAAQSTPSLSADILSVFARQNP</sequence>
<comment type="caution">
    <text evidence="2">The sequence shown here is derived from an EMBL/GenBank/DDBJ whole genome shotgun (WGS) entry which is preliminary data.</text>
</comment>
<name>A0A423Q2I2_9GAMM</name>
<dbReference type="AlphaFoldDB" id="A0A423Q2I2"/>
<keyword evidence="1" id="KW-0472">Membrane</keyword>
<reference evidence="2 3" key="1">
    <citation type="submission" date="2013-10" db="EMBL/GenBank/DDBJ databases">
        <title>Salinisphaera japonica YTM-1 Genome Sequencing.</title>
        <authorList>
            <person name="Lai Q."/>
            <person name="Li C."/>
            <person name="Shao Z."/>
        </authorList>
    </citation>
    <scope>NUCLEOTIDE SEQUENCE [LARGE SCALE GENOMIC DNA]</scope>
    <source>
        <strain evidence="2 3">YTM-1</strain>
    </source>
</reference>